<reference evidence="1 2" key="1">
    <citation type="journal article" date="2011" name="Cell">
        <title>Insight into structure and assembly of the nuclear pore complex by utilizing the genome of a eukaryotic thermophile.</title>
        <authorList>
            <person name="Amlacher S."/>
            <person name="Sarges P."/>
            <person name="Flemming D."/>
            <person name="van Noort V."/>
            <person name="Kunze R."/>
            <person name="Devos D.P."/>
            <person name="Arumugam M."/>
            <person name="Bork P."/>
            <person name="Hurt E."/>
        </authorList>
    </citation>
    <scope>NUCLEOTIDE SEQUENCE [LARGE SCALE GENOMIC DNA]</scope>
    <source>
        <strain evidence="2">DSM 1495 / CBS 144.50 / IMI 039719</strain>
    </source>
</reference>
<dbReference type="Proteomes" id="UP000008066">
    <property type="component" value="Unassembled WGS sequence"/>
</dbReference>
<gene>
    <name evidence="1" type="ORF">CTHT_0039250</name>
</gene>
<sequence length="125" mass="13118">MPESKDKITQESLSYKADFRDLNGTGFQIGQNFGVINLNPPAAMNNIGSSAVNNTNPLAANNTGSTAADNTGSSAANTTGFPGIIPNIQSIFQPGSIQNTGSGNIIGYVQWQTFNNYYQAGLSKP</sequence>
<dbReference type="GeneID" id="18257963"/>
<evidence type="ECO:0000313" key="1">
    <source>
        <dbReference type="EMBL" id="EGS22040.1"/>
    </source>
</evidence>
<accession>G0S3X8</accession>
<dbReference type="EMBL" id="GL988041">
    <property type="protein sequence ID" value="EGS22040.1"/>
    <property type="molecule type" value="Genomic_DNA"/>
</dbReference>
<dbReference type="HOGENOM" id="CLU_1992375_0_0_1"/>
<dbReference type="KEGG" id="cthr:CTHT_0039250"/>
<evidence type="ECO:0000313" key="2">
    <source>
        <dbReference type="Proteomes" id="UP000008066"/>
    </source>
</evidence>
<organism evidence="2">
    <name type="scientific">Chaetomium thermophilum (strain DSM 1495 / CBS 144.50 / IMI 039719)</name>
    <name type="common">Thermochaetoides thermophila</name>
    <dbReference type="NCBI Taxonomy" id="759272"/>
    <lineage>
        <taxon>Eukaryota</taxon>
        <taxon>Fungi</taxon>
        <taxon>Dikarya</taxon>
        <taxon>Ascomycota</taxon>
        <taxon>Pezizomycotina</taxon>
        <taxon>Sordariomycetes</taxon>
        <taxon>Sordariomycetidae</taxon>
        <taxon>Sordariales</taxon>
        <taxon>Chaetomiaceae</taxon>
        <taxon>Thermochaetoides</taxon>
    </lineage>
</organism>
<name>G0S3X8_CHATD</name>
<dbReference type="AlphaFoldDB" id="G0S3X8"/>
<protein>
    <submittedName>
        <fullName evidence="1">Uncharacterized protein</fullName>
    </submittedName>
</protein>
<proteinExistence type="predicted"/>
<dbReference type="RefSeq" id="XP_006694336.1">
    <property type="nucleotide sequence ID" value="XM_006694273.1"/>
</dbReference>
<keyword evidence="2" id="KW-1185">Reference proteome</keyword>